<keyword evidence="6 7" id="KW-0472">Membrane</keyword>
<feature type="transmembrane region" description="Helical" evidence="7">
    <location>
        <begin position="139"/>
        <end position="163"/>
    </location>
</feature>
<feature type="transmembrane region" description="Helical" evidence="7">
    <location>
        <begin position="359"/>
        <end position="380"/>
    </location>
</feature>
<sequence>MDTTPPRATARTWVGLAVLVLPMLLIAIDSMVLIFALGEITAELEPSGAQQLWILDIYSLMLAGLLVTMASLGDRFGRRKVLLIGAVGFAIASVIGALSTEAWMLIAARALLGMSGAAIMPGTLSLIRNMFLDRNERRTAMAVWAAAGALGAAAGPIVGGALIEAFSWHAAFLMNIPVMILLLVLAPFLVPESRNPNPGRVDLLSIVLSLAGMIAVIYGVKTFAEGDEPGIAVVTFVAGLVLLVLFVIRQLRMPLPMINVRLFKGRAFTGAVVTNFLSVFALVGAMFALTQFLQLVAGLSIIESALWMLPQALVSAGAGFVAAALVKRIPTSIIVTAGMLVTAGGFAILLTLTPDTHPWVIAVALSLVGLGAGVGLTLTNDIIMSSVRPEESGQAAAISNTGYEVGTSFGIAVLGSVLLGFYRTNLEDSVPAGLPGEVLEAAKETLAAALLYAEQISGDIGAALASAAMESFTTALSLTGGIATAILVAVAIFAGIMLRGVSAEADLAESNRENVDQDA</sequence>
<accession>A0A7T3ZXL5</accession>
<keyword evidence="3" id="KW-1003">Cell membrane</keyword>
<evidence type="ECO:0000256" key="4">
    <source>
        <dbReference type="ARBA" id="ARBA00022692"/>
    </source>
</evidence>
<dbReference type="RefSeq" id="WP_198498716.1">
    <property type="nucleotide sequence ID" value="NZ_CP065989.1"/>
</dbReference>
<dbReference type="Pfam" id="PF07690">
    <property type="entry name" value="MFS_1"/>
    <property type="match status" value="1"/>
</dbReference>
<keyword evidence="4 7" id="KW-0812">Transmembrane</keyword>
<feature type="transmembrane region" description="Helical" evidence="7">
    <location>
        <begin position="169"/>
        <end position="191"/>
    </location>
</feature>
<proteinExistence type="predicted"/>
<evidence type="ECO:0000259" key="8">
    <source>
        <dbReference type="PROSITE" id="PS50850"/>
    </source>
</evidence>
<feature type="transmembrane region" description="Helical" evidence="7">
    <location>
        <begin position="50"/>
        <end position="69"/>
    </location>
</feature>
<evidence type="ECO:0000256" key="3">
    <source>
        <dbReference type="ARBA" id="ARBA00022475"/>
    </source>
</evidence>
<dbReference type="SUPFAM" id="SSF103473">
    <property type="entry name" value="MFS general substrate transporter"/>
    <property type="match status" value="1"/>
</dbReference>
<feature type="transmembrane region" description="Helical" evidence="7">
    <location>
        <begin position="333"/>
        <end position="353"/>
    </location>
</feature>
<evidence type="ECO:0000313" key="9">
    <source>
        <dbReference type="EMBL" id="QQB13524.1"/>
    </source>
</evidence>
<comment type="subcellular location">
    <subcellularLocation>
        <location evidence="1">Cell membrane</location>
        <topology evidence="1">Multi-pass membrane protein</topology>
    </subcellularLocation>
</comment>
<dbReference type="AlphaFoldDB" id="A0A7T3ZXL5"/>
<gene>
    <name evidence="9" type="ORF">I6H47_11960</name>
</gene>
<feature type="transmembrane region" description="Helical" evidence="7">
    <location>
        <begin position="268"/>
        <end position="293"/>
    </location>
</feature>
<evidence type="ECO:0000256" key="7">
    <source>
        <dbReference type="SAM" id="Phobius"/>
    </source>
</evidence>
<feature type="transmembrane region" description="Helical" evidence="7">
    <location>
        <begin position="203"/>
        <end position="224"/>
    </location>
</feature>
<dbReference type="PANTHER" id="PTHR42718:SF47">
    <property type="entry name" value="METHYL VIOLOGEN RESISTANCE PROTEIN SMVA"/>
    <property type="match status" value="1"/>
</dbReference>
<feature type="transmembrane region" description="Helical" evidence="7">
    <location>
        <begin position="475"/>
        <end position="498"/>
    </location>
</feature>
<dbReference type="InterPro" id="IPR020846">
    <property type="entry name" value="MFS_dom"/>
</dbReference>
<name>A0A7T3ZXL5_9MICO</name>
<dbReference type="PANTHER" id="PTHR42718">
    <property type="entry name" value="MAJOR FACILITATOR SUPERFAMILY MULTIDRUG TRANSPORTER MFSC"/>
    <property type="match status" value="1"/>
</dbReference>
<dbReference type="PROSITE" id="PS50850">
    <property type="entry name" value="MFS"/>
    <property type="match status" value="1"/>
</dbReference>
<evidence type="ECO:0000313" key="10">
    <source>
        <dbReference type="Proteomes" id="UP000595374"/>
    </source>
</evidence>
<keyword evidence="2" id="KW-0813">Transport</keyword>
<dbReference type="CDD" id="cd17321">
    <property type="entry name" value="MFS_MMR_MDR_like"/>
    <property type="match status" value="1"/>
</dbReference>
<feature type="transmembrane region" description="Helical" evidence="7">
    <location>
        <begin position="81"/>
        <end position="100"/>
    </location>
</feature>
<evidence type="ECO:0000256" key="6">
    <source>
        <dbReference type="ARBA" id="ARBA00023136"/>
    </source>
</evidence>
<feature type="transmembrane region" description="Helical" evidence="7">
    <location>
        <begin position="230"/>
        <end position="248"/>
    </location>
</feature>
<evidence type="ECO:0000256" key="5">
    <source>
        <dbReference type="ARBA" id="ARBA00022989"/>
    </source>
</evidence>
<feature type="transmembrane region" description="Helical" evidence="7">
    <location>
        <begin position="305"/>
        <end position="326"/>
    </location>
</feature>
<protein>
    <submittedName>
        <fullName evidence="9">MFS transporter</fullName>
    </submittedName>
</protein>
<reference evidence="9 10" key="1">
    <citation type="submission" date="2020-12" db="EMBL/GenBank/DDBJ databases">
        <title>FDA dAtabase for Regulatory Grade micrObial Sequences (FDA-ARGOS): Supporting development and validation of Infectious Disease Dx tests.</title>
        <authorList>
            <person name="Sproer C."/>
            <person name="Gronow S."/>
            <person name="Severitt S."/>
            <person name="Schroder I."/>
            <person name="Tallon L."/>
            <person name="Sadzewicz L."/>
            <person name="Zhao X."/>
            <person name="Boylan J."/>
            <person name="Ott S."/>
            <person name="Bowen H."/>
            <person name="Vavikolanu K."/>
            <person name="Mehta A."/>
            <person name="Aluvathingal J."/>
            <person name="Nadendla S."/>
            <person name="Lowell S."/>
            <person name="Myers T."/>
            <person name="Yan Y."/>
            <person name="Sichtig H."/>
        </authorList>
    </citation>
    <scope>NUCLEOTIDE SEQUENCE [LARGE SCALE GENOMIC DNA]</scope>
    <source>
        <strain evidence="9 10">FDAARGOS_990</strain>
    </source>
</reference>
<dbReference type="Gene3D" id="1.20.1250.20">
    <property type="entry name" value="MFS general substrate transporter like domains"/>
    <property type="match status" value="1"/>
</dbReference>
<feature type="transmembrane region" description="Helical" evidence="7">
    <location>
        <begin position="106"/>
        <end position="127"/>
    </location>
</feature>
<evidence type="ECO:0000256" key="2">
    <source>
        <dbReference type="ARBA" id="ARBA00022448"/>
    </source>
</evidence>
<dbReference type="InterPro" id="IPR036259">
    <property type="entry name" value="MFS_trans_sf"/>
</dbReference>
<feature type="domain" description="Major facilitator superfamily (MFS) profile" evidence="8">
    <location>
        <begin position="15"/>
        <end position="506"/>
    </location>
</feature>
<dbReference type="GO" id="GO:0005886">
    <property type="term" value="C:plasma membrane"/>
    <property type="evidence" value="ECO:0007669"/>
    <property type="project" value="UniProtKB-SubCell"/>
</dbReference>
<evidence type="ECO:0000256" key="1">
    <source>
        <dbReference type="ARBA" id="ARBA00004651"/>
    </source>
</evidence>
<feature type="transmembrane region" description="Helical" evidence="7">
    <location>
        <begin position="12"/>
        <end position="38"/>
    </location>
</feature>
<dbReference type="InterPro" id="IPR011701">
    <property type="entry name" value="MFS"/>
</dbReference>
<organism evidence="9 10">
    <name type="scientific">Brevibacterium casei</name>
    <dbReference type="NCBI Taxonomy" id="33889"/>
    <lineage>
        <taxon>Bacteria</taxon>
        <taxon>Bacillati</taxon>
        <taxon>Actinomycetota</taxon>
        <taxon>Actinomycetes</taxon>
        <taxon>Micrococcales</taxon>
        <taxon>Brevibacteriaceae</taxon>
        <taxon>Brevibacterium</taxon>
    </lineage>
</organism>
<dbReference type="Gene3D" id="1.20.1720.10">
    <property type="entry name" value="Multidrug resistance protein D"/>
    <property type="match status" value="1"/>
</dbReference>
<dbReference type="Proteomes" id="UP000595374">
    <property type="component" value="Chromosome"/>
</dbReference>
<dbReference type="GO" id="GO:0022857">
    <property type="term" value="F:transmembrane transporter activity"/>
    <property type="evidence" value="ECO:0007669"/>
    <property type="project" value="InterPro"/>
</dbReference>
<keyword evidence="5 7" id="KW-1133">Transmembrane helix</keyword>
<dbReference type="EMBL" id="CP065989">
    <property type="protein sequence ID" value="QQB13524.1"/>
    <property type="molecule type" value="Genomic_DNA"/>
</dbReference>